<proteinExistence type="predicted"/>
<organism evidence="1 2">
    <name type="scientific">Lunasporangiospora selenospora</name>
    <dbReference type="NCBI Taxonomy" id="979761"/>
    <lineage>
        <taxon>Eukaryota</taxon>
        <taxon>Fungi</taxon>
        <taxon>Fungi incertae sedis</taxon>
        <taxon>Mucoromycota</taxon>
        <taxon>Mortierellomycotina</taxon>
        <taxon>Mortierellomycetes</taxon>
        <taxon>Mortierellales</taxon>
        <taxon>Mortierellaceae</taxon>
        <taxon>Lunasporangiospora</taxon>
    </lineage>
</organism>
<dbReference type="AlphaFoldDB" id="A0A9P6FXP3"/>
<evidence type="ECO:0000313" key="2">
    <source>
        <dbReference type="Proteomes" id="UP000780801"/>
    </source>
</evidence>
<sequence length="287" mass="31587">MGAGEQEDFGGSMGRTCQFPIVRQSSALFYYSKLLRLHHLAAKRRQSLQNAHDSFMKNRLMEFWASSVQQLSVDKAQRELEASSSAIAKKTAVLALEASLSESAKNFEALKKKNVSANASLIESRASPTETVSIDNAATDVEKCMDADKQPCEPDTDAATEDKTIAAQGQRVALLPSVLNDLSGVQREIVLSSSIINTVALSGRQFSISKKILQESRLPPLDTKPSDHQSTKALMRNLLTTLHPAYTSTSNMNSRGKPQFQSLKKRVWTLLSQEDEETDTASHQTKE</sequence>
<keyword evidence="2" id="KW-1185">Reference proteome</keyword>
<protein>
    <submittedName>
        <fullName evidence="1">Uncharacterized protein</fullName>
    </submittedName>
</protein>
<name>A0A9P6FXP3_9FUNG</name>
<evidence type="ECO:0000313" key="1">
    <source>
        <dbReference type="EMBL" id="KAF9583528.1"/>
    </source>
</evidence>
<dbReference type="EMBL" id="JAABOA010000673">
    <property type="protein sequence ID" value="KAF9583528.1"/>
    <property type="molecule type" value="Genomic_DNA"/>
</dbReference>
<comment type="caution">
    <text evidence="1">The sequence shown here is derived from an EMBL/GenBank/DDBJ whole genome shotgun (WGS) entry which is preliminary data.</text>
</comment>
<dbReference type="OrthoDB" id="2429693at2759"/>
<accession>A0A9P6FXP3</accession>
<gene>
    <name evidence="1" type="ORF">BGW38_009268</name>
</gene>
<dbReference type="Proteomes" id="UP000780801">
    <property type="component" value="Unassembled WGS sequence"/>
</dbReference>
<reference evidence="1" key="1">
    <citation type="journal article" date="2020" name="Fungal Divers.">
        <title>Resolving the Mortierellaceae phylogeny through synthesis of multi-gene phylogenetics and phylogenomics.</title>
        <authorList>
            <person name="Vandepol N."/>
            <person name="Liber J."/>
            <person name="Desiro A."/>
            <person name="Na H."/>
            <person name="Kennedy M."/>
            <person name="Barry K."/>
            <person name="Grigoriev I.V."/>
            <person name="Miller A.N."/>
            <person name="O'Donnell K."/>
            <person name="Stajich J.E."/>
            <person name="Bonito G."/>
        </authorList>
    </citation>
    <scope>NUCLEOTIDE SEQUENCE</scope>
    <source>
        <strain evidence="1">KOD1015</strain>
    </source>
</reference>